<keyword evidence="5" id="KW-1185">Reference proteome</keyword>
<dbReference type="InParanoid" id="A0A1Q3B619"/>
<feature type="repeat" description="PPR" evidence="2">
    <location>
        <begin position="130"/>
        <end position="164"/>
    </location>
</feature>
<reference evidence="5" key="1">
    <citation type="submission" date="2016-04" db="EMBL/GenBank/DDBJ databases">
        <title>Cephalotus genome sequencing.</title>
        <authorList>
            <person name="Fukushima K."/>
            <person name="Hasebe M."/>
            <person name="Fang X."/>
        </authorList>
    </citation>
    <scope>NUCLEOTIDE SEQUENCE [LARGE SCALE GENOMIC DNA]</scope>
    <source>
        <strain evidence="5">cv. St1</strain>
    </source>
</reference>
<name>A0A1Q3B619_CEPFO</name>
<dbReference type="Proteomes" id="UP000187406">
    <property type="component" value="Unassembled WGS sequence"/>
</dbReference>
<evidence type="ECO:0000313" key="5">
    <source>
        <dbReference type="Proteomes" id="UP000187406"/>
    </source>
</evidence>
<comment type="caution">
    <text evidence="4">The sequence shown here is derived from an EMBL/GenBank/DDBJ whole genome shotgun (WGS) entry which is preliminary data.</text>
</comment>
<feature type="repeat" description="PPR" evidence="2">
    <location>
        <begin position="537"/>
        <end position="571"/>
    </location>
</feature>
<dbReference type="Pfam" id="PF13812">
    <property type="entry name" value="PPR_3"/>
    <property type="match status" value="2"/>
</dbReference>
<dbReference type="NCBIfam" id="TIGR00756">
    <property type="entry name" value="PPR"/>
    <property type="match status" value="3"/>
</dbReference>
<dbReference type="FunCoup" id="A0A1Q3B619">
    <property type="interactions" value="1125"/>
</dbReference>
<dbReference type="InterPro" id="IPR011990">
    <property type="entry name" value="TPR-like_helical_dom_sf"/>
</dbReference>
<dbReference type="Gene3D" id="1.25.40.10">
    <property type="entry name" value="Tetratricopeptide repeat domain"/>
    <property type="match status" value="4"/>
</dbReference>
<dbReference type="Pfam" id="PF01535">
    <property type="entry name" value="PPR"/>
    <property type="match status" value="1"/>
</dbReference>
<dbReference type="PROSITE" id="PS51375">
    <property type="entry name" value="PPR"/>
    <property type="match status" value="4"/>
</dbReference>
<organism evidence="4 5">
    <name type="scientific">Cephalotus follicularis</name>
    <name type="common">Albany pitcher plant</name>
    <dbReference type="NCBI Taxonomy" id="3775"/>
    <lineage>
        <taxon>Eukaryota</taxon>
        <taxon>Viridiplantae</taxon>
        <taxon>Streptophyta</taxon>
        <taxon>Embryophyta</taxon>
        <taxon>Tracheophyta</taxon>
        <taxon>Spermatophyta</taxon>
        <taxon>Magnoliopsida</taxon>
        <taxon>eudicotyledons</taxon>
        <taxon>Gunneridae</taxon>
        <taxon>Pentapetalae</taxon>
        <taxon>rosids</taxon>
        <taxon>fabids</taxon>
        <taxon>Oxalidales</taxon>
        <taxon>Cephalotaceae</taxon>
        <taxon>Cephalotus</taxon>
    </lineage>
</organism>
<dbReference type="PANTHER" id="PTHR47859:SF1">
    <property type="entry name" value="PENTATRICOPEPTIDE REPEAT-CONTAINING PROTEIN"/>
    <property type="match status" value="1"/>
</dbReference>
<dbReference type="PANTHER" id="PTHR47859">
    <property type="entry name" value="PENTATRICOPEPTIDE REPEAT-CONTAINING PROTEIN"/>
    <property type="match status" value="1"/>
</dbReference>
<dbReference type="Pfam" id="PF13041">
    <property type="entry name" value="PPR_2"/>
    <property type="match status" value="1"/>
</dbReference>
<dbReference type="AlphaFoldDB" id="A0A1Q3B619"/>
<feature type="domain" description="Pentatricopeptide repeat-containing protein-mitochondrial" evidence="3">
    <location>
        <begin position="352"/>
        <end position="471"/>
    </location>
</feature>
<feature type="repeat" description="PPR" evidence="2">
    <location>
        <begin position="642"/>
        <end position="676"/>
    </location>
</feature>
<dbReference type="Pfam" id="PF23276">
    <property type="entry name" value="TPR_24"/>
    <property type="match status" value="1"/>
</dbReference>
<evidence type="ECO:0000259" key="3">
    <source>
        <dbReference type="Pfam" id="PF23276"/>
    </source>
</evidence>
<sequence>MHRTLARVPLRSLADCFCESKPNSKPHQNKRRNVAEKLEVSRTLTTANGGEFWLFGEKSTRKSMQMQIVDALHSNERSRASNLLLKFVHESYSLGADDFVCILNYCANSPDPLFVMETWKVMQEKEIGLDDKCYLLMMRALCRGGYLQEASNLMSFLGGHGISPMLPVYNSFLKACAKMRSILHANQCLDLMEHRAVGRNEVTYNEILKLALWQKNLSAVHGIWKDYIKHYSLSITALRKFIRSFTRLRDLKSAYETLQDMVALAIRTRLSRTAGERSCYSRLDIPIPLYGDLSSQKVTLDESKHFVALEMETHSYNAEQCTLNLGNKEIQSTKIGMPSKHENLILRRSFNDVIHACAQTQNCELAEMLMQQMQSLGLRPSRHTYDGFVRAVVSKRGLNDGMEVLKIMRQMNLKPLDSTLATLSISCSRALELDLAEVLLDQISDRLYPHPHNALLAACDVMDQPERAVRILTKMKQHCAKRIKTIEMDMVKNNVQHSHLSMKNLLKALGAEGMTRELIQYLRVAENLFSRNNIDLGTSIYNAVLHSLVEAREVHMVIEIFKKMKPCGVLPNAATYDIMIDCCSVIICFKSACALVSMMLRDGFYPTTLTYTTLIKILLKYENFCEAMNLLDQASSEGVQLDVLLYNTILQKACEKGRIDVIEFIVEQMHQERVQPDPSTCQYVFTAYVNCGFHNTAAEALQVLSLRMICEEDSSFQEQRKEFDDNSILAEDSETELRIVRVFKASDVNLATALLNLRWCAIVGFPVSWSPKESAWAKRLSANYETRTRTG</sequence>
<dbReference type="STRING" id="3775.A0A1Q3B619"/>
<dbReference type="InterPro" id="IPR002885">
    <property type="entry name" value="PPR_rpt"/>
</dbReference>
<accession>A0A1Q3B619</accession>
<evidence type="ECO:0000256" key="2">
    <source>
        <dbReference type="PROSITE-ProRule" id="PRU00708"/>
    </source>
</evidence>
<proteinExistence type="predicted"/>
<keyword evidence="1" id="KW-0677">Repeat</keyword>
<evidence type="ECO:0000256" key="1">
    <source>
        <dbReference type="ARBA" id="ARBA00022737"/>
    </source>
</evidence>
<evidence type="ECO:0000313" key="4">
    <source>
        <dbReference type="EMBL" id="GAV63461.1"/>
    </source>
</evidence>
<feature type="repeat" description="PPR" evidence="2">
    <location>
        <begin position="346"/>
        <end position="380"/>
    </location>
</feature>
<dbReference type="OrthoDB" id="119302at2759"/>
<dbReference type="EMBL" id="BDDD01000306">
    <property type="protein sequence ID" value="GAV63461.1"/>
    <property type="molecule type" value="Genomic_DNA"/>
</dbReference>
<gene>
    <name evidence="4" type="ORF">CFOL_v3_06979</name>
</gene>
<protein>
    <submittedName>
        <fullName evidence="4">PPR domain-containing protein/PPR_2 domain-containing protein/PPR_3 domain-containing protein</fullName>
    </submittedName>
</protein>
<dbReference type="InterPro" id="IPR057027">
    <property type="entry name" value="TPR_mt"/>
</dbReference>